<organism evidence="3 4">
    <name type="scientific">Enhygromyxa salina</name>
    <dbReference type="NCBI Taxonomy" id="215803"/>
    <lineage>
        <taxon>Bacteria</taxon>
        <taxon>Pseudomonadati</taxon>
        <taxon>Myxococcota</taxon>
        <taxon>Polyangia</taxon>
        <taxon>Nannocystales</taxon>
        <taxon>Nannocystaceae</taxon>
        <taxon>Enhygromyxa</taxon>
    </lineage>
</organism>
<dbReference type="Gene3D" id="1.10.260.40">
    <property type="entry name" value="lambda repressor-like DNA-binding domains"/>
    <property type="match status" value="2"/>
</dbReference>
<dbReference type="InterPro" id="IPR001387">
    <property type="entry name" value="Cro/C1-type_HTH"/>
</dbReference>
<evidence type="ECO:0000256" key="1">
    <source>
        <dbReference type="ARBA" id="ARBA00023125"/>
    </source>
</evidence>
<evidence type="ECO:0000313" key="4">
    <source>
        <dbReference type="Proteomes" id="UP000031599"/>
    </source>
</evidence>
<keyword evidence="1" id="KW-0238">DNA-binding</keyword>
<evidence type="ECO:0000313" key="3">
    <source>
        <dbReference type="EMBL" id="KIG12862.1"/>
    </source>
</evidence>
<feature type="domain" description="HTH cro/C1-type" evidence="2">
    <location>
        <begin position="1"/>
        <end position="55"/>
    </location>
</feature>
<dbReference type="CDD" id="cd00093">
    <property type="entry name" value="HTH_XRE"/>
    <property type="match status" value="2"/>
</dbReference>
<sequence>MRSLRRTRGFTQEVLAERSALSPDTVRRLENGGLSPSLATLSKVTRGLGLQMSTLFVEYELGMRDVRRELLDLVAGRPECDHELAMQLLEILFETLEALWTDATSDEGMATTMDKADNSSSFGAHVKRLREVRRMTQEELAARSGLAADTIRRLEHQDFSPSLRTLRKVCKGLGLSVAAMFVAFELEGVPEDVARITGLLIGRSPVELGLLERVLAALIEELERR</sequence>
<proteinExistence type="predicted"/>
<protein>
    <recommendedName>
        <fullName evidence="2">HTH cro/C1-type domain-containing protein</fullName>
    </recommendedName>
</protein>
<dbReference type="GO" id="GO:0003677">
    <property type="term" value="F:DNA binding"/>
    <property type="evidence" value="ECO:0007669"/>
    <property type="project" value="UniProtKB-KW"/>
</dbReference>
<accession>A0A0C2CYE6</accession>
<dbReference type="EMBL" id="JMCC02000115">
    <property type="protein sequence ID" value="KIG12862.1"/>
    <property type="molecule type" value="Genomic_DNA"/>
</dbReference>
<dbReference type="SUPFAM" id="SSF47413">
    <property type="entry name" value="lambda repressor-like DNA-binding domains"/>
    <property type="match status" value="2"/>
</dbReference>
<dbReference type="Pfam" id="PF01381">
    <property type="entry name" value="HTH_3"/>
    <property type="match status" value="2"/>
</dbReference>
<gene>
    <name evidence="3" type="ORF">DB30_00929</name>
</gene>
<feature type="domain" description="HTH cro/C1-type" evidence="2">
    <location>
        <begin position="126"/>
        <end position="180"/>
    </location>
</feature>
<evidence type="ECO:0000259" key="2">
    <source>
        <dbReference type="PROSITE" id="PS50943"/>
    </source>
</evidence>
<reference evidence="3 4" key="1">
    <citation type="submission" date="2014-12" db="EMBL/GenBank/DDBJ databases">
        <title>Genome assembly of Enhygromyxa salina DSM 15201.</title>
        <authorList>
            <person name="Sharma G."/>
            <person name="Subramanian S."/>
        </authorList>
    </citation>
    <scope>NUCLEOTIDE SEQUENCE [LARGE SCALE GENOMIC DNA]</scope>
    <source>
        <strain evidence="3 4">DSM 15201</strain>
    </source>
</reference>
<dbReference type="SMART" id="SM00530">
    <property type="entry name" value="HTH_XRE"/>
    <property type="match status" value="2"/>
</dbReference>
<dbReference type="InterPro" id="IPR010982">
    <property type="entry name" value="Lambda_DNA-bd_dom_sf"/>
</dbReference>
<name>A0A0C2CYE6_9BACT</name>
<dbReference type="PANTHER" id="PTHR46797">
    <property type="entry name" value="HTH-TYPE TRANSCRIPTIONAL REGULATOR"/>
    <property type="match status" value="1"/>
</dbReference>
<comment type="caution">
    <text evidence="3">The sequence shown here is derived from an EMBL/GenBank/DDBJ whole genome shotgun (WGS) entry which is preliminary data.</text>
</comment>
<dbReference type="GO" id="GO:0003700">
    <property type="term" value="F:DNA-binding transcription factor activity"/>
    <property type="evidence" value="ECO:0007669"/>
    <property type="project" value="TreeGrafter"/>
</dbReference>
<dbReference type="PANTHER" id="PTHR46797:SF1">
    <property type="entry name" value="METHYLPHOSPHONATE SYNTHASE"/>
    <property type="match status" value="1"/>
</dbReference>
<dbReference type="InterPro" id="IPR050807">
    <property type="entry name" value="TransReg_Diox_bact_type"/>
</dbReference>
<dbReference type="RefSeq" id="WP_052556824.1">
    <property type="nucleotide sequence ID" value="NZ_JMCC02000115.1"/>
</dbReference>
<dbReference type="GO" id="GO:0005829">
    <property type="term" value="C:cytosol"/>
    <property type="evidence" value="ECO:0007669"/>
    <property type="project" value="TreeGrafter"/>
</dbReference>
<dbReference type="AlphaFoldDB" id="A0A0C2CYE6"/>
<dbReference type="PROSITE" id="PS50943">
    <property type="entry name" value="HTH_CROC1"/>
    <property type="match status" value="2"/>
</dbReference>
<dbReference type="Proteomes" id="UP000031599">
    <property type="component" value="Unassembled WGS sequence"/>
</dbReference>